<dbReference type="InterPro" id="IPR027950">
    <property type="entry name" value="DUF4576"/>
</dbReference>
<dbReference type="Proteomes" id="UP000028761">
    <property type="component" value="Chromosome 5"/>
</dbReference>
<evidence type="ECO:0000313" key="3">
    <source>
        <dbReference type="Ensembl" id="ENSPANP00000000165.2"/>
    </source>
</evidence>
<reference evidence="3" key="3">
    <citation type="submission" date="2025-09" db="UniProtKB">
        <authorList>
            <consortium name="Ensembl"/>
        </authorList>
    </citation>
    <scope>IDENTIFICATION</scope>
</reference>
<dbReference type="PANTHER" id="PTHR37864:SF1">
    <property type="entry name" value="SIMILAR TO AVLV472"/>
    <property type="match status" value="1"/>
</dbReference>
<protein>
    <submittedName>
        <fullName evidence="3">Chromosome 5 open reading frame 46</fullName>
    </submittedName>
</protein>
<dbReference type="STRING" id="9555.ENSPANP00000000165"/>
<dbReference type="AlphaFoldDB" id="A0A096MKX8"/>
<dbReference type="Ensembl" id="ENSPANT00000006375.3">
    <property type="protein sequence ID" value="ENSPANP00000000165.2"/>
    <property type="gene ID" value="ENSPANG00000019122.3"/>
</dbReference>
<evidence type="ECO:0000313" key="4">
    <source>
        <dbReference type="Proteomes" id="UP000028761"/>
    </source>
</evidence>
<accession>A0A096MKX8</accession>
<evidence type="ECO:0000256" key="2">
    <source>
        <dbReference type="SAM" id="Phobius"/>
    </source>
</evidence>
<feature type="transmembrane region" description="Helical" evidence="2">
    <location>
        <begin position="62"/>
        <end position="84"/>
    </location>
</feature>
<name>A0A096MKX8_PAPAN</name>
<keyword evidence="4" id="KW-1185">Reference proteome</keyword>
<keyword evidence="2" id="KW-0812">Transmembrane</keyword>
<keyword evidence="2" id="KW-1133">Transmembrane helix</keyword>
<feature type="compositionally biased region" description="Basic and acidic residues" evidence="1">
    <location>
        <begin position="85"/>
        <end position="106"/>
    </location>
</feature>
<dbReference type="OMA" id="FQMYLNN"/>
<dbReference type="Pfam" id="PF15144">
    <property type="entry name" value="DUF4576"/>
    <property type="match status" value="1"/>
</dbReference>
<dbReference type="Bgee" id="ENSPANG00000019122">
    <property type="expression patterns" value="Expressed in zone of skin and 8 other cell types or tissues"/>
</dbReference>
<keyword evidence="2" id="KW-0472">Membrane</keyword>
<gene>
    <name evidence="3" type="primary">C5orf46</name>
</gene>
<sequence length="148" mass="16351">MFGLNDRAWLISTDLKASCADILCNNLNSKADDVTYLCLINGATFQMYLNNLSAPIPSATRMAVSVLRLTVVLGLLVLILTCYADDKPDKPDDKPDDSGKDPKPDFPKFLNLLGTEIIENAVEFILRSMSRSTGFMEFDDNQGKHSSK</sequence>
<reference evidence="3" key="2">
    <citation type="submission" date="2025-08" db="UniProtKB">
        <authorList>
            <consortium name="Ensembl"/>
        </authorList>
    </citation>
    <scope>IDENTIFICATION</scope>
</reference>
<dbReference type="GeneTree" id="ENSGT00390000011484"/>
<dbReference type="OrthoDB" id="9539876at2759"/>
<organism evidence="3 4">
    <name type="scientific">Papio anubis</name>
    <name type="common">Olive baboon</name>
    <dbReference type="NCBI Taxonomy" id="9555"/>
    <lineage>
        <taxon>Eukaryota</taxon>
        <taxon>Metazoa</taxon>
        <taxon>Chordata</taxon>
        <taxon>Craniata</taxon>
        <taxon>Vertebrata</taxon>
        <taxon>Euteleostomi</taxon>
        <taxon>Mammalia</taxon>
        <taxon>Eutheria</taxon>
        <taxon>Euarchontoglires</taxon>
        <taxon>Primates</taxon>
        <taxon>Haplorrhini</taxon>
        <taxon>Catarrhini</taxon>
        <taxon>Cercopithecidae</taxon>
        <taxon>Cercopithecinae</taxon>
        <taxon>Papio</taxon>
    </lineage>
</organism>
<evidence type="ECO:0000256" key="1">
    <source>
        <dbReference type="SAM" id="MobiDB-lite"/>
    </source>
</evidence>
<reference evidence="3 4" key="1">
    <citation type="submission" date="2012-03" db="EMBL/GenBank/DDBJ databases">
        <title>Whole Genome Assembly of Papio anubis.</title>
        <authorList>
            <person name="Liu Y.L."/>
            <person name="Abraham K.A."/>
            <person name="Akbar H.A."/>
            <person name="Ali S.A."/>
            <person name="Anosike U.A."/>
            <person name="Aqrawi P.A."/>
            <person name="Arias F.A."/>
            <person name="Attaway T.A."/>
            <person name="Awwad R.A."/>
            <person name="Babu C.B."/>
            <person name="Bandaranaike D.B."/>
            <person name="Battles P.B."/>
            <person name="Bell A.B."/>
            <person name="Beltran B.B."/>
            <person name="Berhane-Mersha D.B."/>
            <person name="Bess C.B."/>
            <person name="Bickham C.B."/>
            <person name="Bolden T.B."/>
            <person name="Carter K.C."/>
            <person name="Chau D.C."/>
            <person name="Chavez A.C."/>
            <person name="Clerc-Blankenburg K.C."/>
            <person name="Coyle M.C."/>
            <person name="Dao M.D."/>
            <person name="Davila M.L.D."/>
            <person name="Davy-Carroll L.D."/>
            <person name="Denson S.D."/>
            <person name="Dinh H.D."/>
            <person name="Fernandez S.F."/>
            <person name="Fernando P.F."/>
            <person name="Forbes L.F."/>
            <person name="Francis C.F."/>
            <person name="Francisco L.F."/>
            <person name="Fu Q.F."/>
            <person name="Garcia-Iii R.G."/>
            <person name="Garrett T.G."/>
            <person name="Gross S.G."/>
            <person name="Gubbala S.G."/>
            <person name="Hirani K.H."/>
            <person name="Hogues M.H."/>
            <person name="Hollins B.H."/>
            <person name="Jackson L.J."/>
            <person name="Javaid M.J."/>
            <person name="Jhangiani S.J."/>
            <person name="Johnson A.J."/>
            <person name="Johnson B.J."/>
            <person name="Jones J.J."/>
            <person name="Joshi V.J."/>
            <person name="Kalu J.K."/>
            <person name="Khan N.K."/>
            <person name="Korchina V.K."/>
            <person name="Kovar C.K."/>
            <person name="Lago L.L."/>
            <person name="Lara F.L."/>
            <person name="Le T.-K.L."/>
            <person name="Lee S.L."/>
            <person name="Legall-Iii F.L."/>
            <person name="Lemon S.L."/>
            <person name="Liu J.L."/>
            <person name="Liu Y.-S.L."/>
            <person name="Liyanage D.L."/>
            <person name="Lopez J.L."/>
            <person name="Lorensuhewa L.L."/>
            <person name="Mata R.M."/>
            <person name="Mathew T.M."/>
            <person name="Mercado C.M."/>
            <person name="Mercado I.M."/>
            <person name="Morales K.M."/>
            <person name="Morgan M.M."/>
            <person name="Munidasa M.M."/>
            <person name="Ngo D.N."/>
            <person name="Nguyen L.N."/>
            <person name="Nguyen T.N."/>
            <person name="Nguyen N.N."/>
            <person name="Obregon M.O."/>
            <person name="Okwuonu G.O."/>
            <person name="Ongeri F.O."/>
            <person name="Onwere C.O."/>
            <person name="Osifeso I.O."/>
            <person name="Parra A.P."/>
            <person name="Patil S.P."/>
            <person name="Perez A.P."/>
            <person name="Perez Y.P."/>
            <person name="Pham C.P."/>
            <person name="Pu L.-L.P."/>
            <person name="Puazo M.P."/>
            <person name="Quiroz J.Q."/>
            <person name="Rouhana J.R."/>
            <person name="Ruiz M.R."/>
            <person name="Ruiz S.-J.R."/>
            <person name="Saada N.S."/>
            <person name="Santibanez J.S."/>
            <person name="Scheel M.S."/>
            <person name="Schneider B.S."/>
            <person name="Simmons D.S."/>
            <person name="Sisson I.S."/>
            <person name="Tang L.-Y.T."/>
            <person name="Thornton R.T."/>
            <person name="Tisius J.T."/>
            <person name="Toledanes G.T."/>
            <person name="Trejos Z.T."/>
            <person name="Usmani K.U."/>
            <person name="Varghese R.V."/>
            <person name="Vattathil S.V."/>
            <person name="Vee V.V."/>
            <person name="Walker D.W."/>
            <person name="Weissenberger G.W."/>
            <person name="White C.W."/>
            <person name="Williams A.W."/>
            <person name="Woodworth J.W."/>
            <person name="Wright R.W."/>
            <person name="Zhu Y.Z."/>
            <person name="Han Y.H."/>
            <person name="Newsham I.N."/>
            <person name="Nazareth L.N."/>
            <person name="Worley K.W."/>
            <person name="Muzny D.M."/>
            <person name="Rogers J.R."/>
            <person name="Gibbs R.G."/>
        </authorList>
    </citation>
    <scope>NUCLEOTIDE SEQUENCE [LARGE SCALE GENOMIC DNA]</scope>
</reference>
<dbReference type="KEGG" id="panu:101025491"/>
<dbReference type="PANTHER" id="PTHR37864">
    <property type="entry name" value="SIMILAR TO AVLV472"/>
    <property type="match status" value="1"/>
</dbReference>
<dbReference type="eggNOG" id="ENOG502TEYM">
    <property type="taxonomic scope" value="Eukaryota"/>
</dbReference>
<dbReference type="HOGENOM" id="CLU_171946_0_0_1"/>
<proteinExistence type="predicted"/>
<feature type="region of interest" description="Disordered" evidence="1">
    <location>
        <begin position="85"/>
        <end position="107"/>
    </location>
</feature>